<dbReference type="PIRSF" id="PIRSF006205">
    <property type="entry name" value="Dxp_reductismrs"/>
    <property type="match status" value="1"/>
</dbReference>
<feature type="domain" description="DXP reductoisomerase C-terminal" evidence="19">
    <location>
        <begin position="340"/>
        <end position="453"/>
    </location>
</feature>
<dbReference type="Pfam" id="PF13288">
    <property type="entry name" value="DXPR_C"/>
    <property type="match status" value="1"/>
</dbReference>
<evidence type="ECO:0000256" key="15">
    <source>
        <dbReference type="ARBA" id="ARBA00048543"/>
    </source>
</evidence>
<keyword evidence="9" id="KW-0521">NADP</keyword>
<evidence type="ECO:0000256" key="3">
    <source>
        <dbReference type="ARBA" id="ARBA00004467"/>
    </source>
</evidence>
<dbReference type="RefSeq" id="XP_021338225.1">
    <property type="nucleotide sequence ID" value="XM_021481601.1"/>
</dbReference>
<dbReference type="GO" id="GO:0051484">
    <property type="term" value="P:isopentenyl diphosphate biosynthetic process, methylerythritol 4-phosphate pathway involved in terpenoid biosynthetic process"/>
    <property type="evidence" value="ECO:0007669"/>
    <property type="project" value="TreeGrafter"/>
</dbReference>
<dbReference type="InterPro" id="IPR036291">
    <property type="entry name" value="NAD(P)-bd_dom_sf"/>
</dbReference>
<evidence type="ECO:0000259" key="19">
    <source>
        <dbReference type="Pfam" id="PF13288"/>
    </source>
</evidence>
<reference evidence="20 21" key="1">
    <citation type="journal article" date="2012" name="Nucleic Acids Res.">
        <title>Sequencing of the smallest Apicomplexan genome from the human pathogen Babesia microti.</title>
        <authorList>
            <person name="Cornillot E."/>
            <person name="Hadj-Kaddour K."/>
            <person name="Dassouli A."/>
            <person name="Noel B."/>
            <person name="Ranwez V."/>
            <person name="Vacherie B."/>
            <person name="Augagneur Y."/>
            <person name="Bres V."/>
            <person name="Duclos A."/>
            <person name="Randazzo S."/>
            <person name="Carcy B."/>
            <person name="Debierre-Grockiego F."/>
            <person name="Delbecq S."/>
            <person name="Moubri-Menage K."/>
            <person name="Shams-Eldin H."/>
            <person name="Usmani-Brown S."/>
            <person name="Bringaud F."/>
            <person name="Wincker P."/>
            <person name="Vivares C.P."/>
            <person name="Schwarz R.T."/>
            <person name="Schetters T.P."/>
            <person name="Krause P.J."/>
            <person name="Gorenflot A."/>
            <person name="Berry V."/>
            <person name="Barbe V."/>
            <person name="Ben Mamoun C."/>
        </authorList>
    </citation>
    <scope>NUCLEOTIDE SEQUENCE [LARGE SCALE GENOMIC DNA]</scope>
    <source>
        <strain evidence="20 21">RI</strain>
    </source>
</reference>
<feature type="domain" description="1-deoxy-D-xylulose 5-phosphate reductoisomerase C-terminal" evidence="18">
    <location>
        <begin position="212"/>
        <end position="306"/>
    </location>
</feature>
<evidence type="ECO:0000256" key="14">
    <source>
        <dbReference type="ARBA" id="ARBA00023229"/>
    </source>
</evidence>
<dbReference type="Gene3D" id="3.40.50.720">
    <property type="entry name" value="NAD(P)-binding Rossmann-like Domain"/>
    <property type="match status" value="1"/>
</dbReference>
<comment type="similarity">
    <text evidence="5">Belongs to the DXR family.</text>
</comment>
<dbReference type="Pfam" id="PF08436">
    <property type="entry name" value="DXP_redisom_C"/>
    <property type="match status" value="1"/>
</dbReference>
<reference evidence="20 21" key="3">
    <citation type="journal article" date="2016" name="Sci. Rep.">
        <title>Genome-wide diversity and gene expression profiling of Babesia microti isolates identify polymorphic genes that mediate host-pathogen interactions.</title>
        <authorList>
            <person name="Silva J.C."/>
            <person name="Cornillot E."/>
            <person name="McCracken C."/>
            <person name="Usmani-Brown S."/>
            <person name="Dwivedi A."/>
            <person name="Ifeonu O.O."/>
            <person name="Crabtree J."/>
            <person name="Gotia H.T."/>
            <person name="Virji A.Z."/>
            <person name="Reynes C."/>
            <person name="Colinge J."/>
            <person name="Kumar V."/>
            <person name="Lawres L."/>
            <person name="Pazzi J.E."/>
            <person name="Pablo J.V."/>
            <person name="Hung C."/>
            <person name="Brancato J."/>
            <person name="Kumari P."/>
            <person name="Orvis J."/>
            <person name="Tretina K."/>
            <person name="Chibucos M."/>
            <person name="Ott S."/>
            <person name="Sadzewicz L."/>
            <person name="Sengamalay N."/>
            <person name="Shetty A.C."/>
            <person name="Su Q."/>
            <person name="Tallon L."/>
            <person name="Fraser C.M."/>
            <person name="Frutos R."/>
            <person name="Molina D.M."/>
            <person name="Krause P.J."/>
            <person name="Ben Mamoun C."/>
        </authorList>
    </citation>
    <scope>NUCLEOTIDE SEQUENCE [LARGE SCALE GENOMIC DNA]</scope>
    <source>
        <strain evidence="20 21">RI</strain>
    </source>
</reference>
<gene>
    <name evidence="20" type="ORF">BMR1_02g02665</name>
</gene>
<comment type="cofactor">
    <cofactor evidence="1">
        <name>Mn(2+)</name>
        <dbReference type="ChEBI" id="CHEBI:29035"/>
    </cofactor>
</comment>
<dbReference type="FunFam" id="3.40.50.720:FF:000045">
    <property type="entry name" value="1-deoxy-D-xylulose 5-phosphate reductoisomerase"/>
    <property type="match status" value="1"/>
</dbReference>
<evidence type="ECO:0000313" key="20">
    <source>
        <dbReference type="EMBL" id="SJK86027.1"/>
    </source>
</evidence>
<dbReference type="OrthoDB" id="3482at2759"/>
<evidence type="ECO:0000256" key="13">
    <source>
        <dbReference type="ARBA" id="ARBA00023211"/>
    </source>
</evidence>
<evidence type="ECO:0000259" key="17">
    <source>
        <dbReference type="Pfam" id="PF02670"/>
    </source>
</evidence>
<dbReference type="Proteomes" id="UP000002899">
    <property type="component" value="Chromosome II"/>
</dbReference>
<organism evidence="20 21">
    <name type="scientific">Babesia microti (strain RI)</name>
    <dbReference type="NCBI Taxonomy" id="1133968"/>
    <lineage>
        <taxon>Eukaryota</taxon>
        <taxon>Sar</taxon>
        <taxon>Alveolata</taxon>
        <taxon>Apicomplexa</taxon>
        <taxon>Aconoidasida</taxon>
        <taxon>Piroplasmida</taxon>
        <taxon>Babesiidae</taxon>
        <taxon>Babesia</taxon>
    </lineage>
</organism>
<dbReference type="SUPFAM" id="SSF51735">
    <property type="entry name" value="NAD(P)-binding Rossmann-fold domains"/>
    <property type="match status" value="1"/>
</dbReference>
<dbReference type="SUPFAM" id="SSF69055">
    <property type="entry name" value="1-deoxy-D-xylulose-5-phosphate reductoisomerase, C-terminal domain"/>
    <property type="match status" value="1"/>
</dbReference>
<dbReference type="PANTHER" id="PTHR30525">
    <property type="entry name" value="1-DEOXY-D-XYLULOSE 5-PHOSPHATE REDUCTOISOMERASE"/>
    <property type="match status" value="1"/>
</dbReference>
<evidence type="ECO:0000256" key="12">
    <source>
        <dbReference type="ARBA" id="ARBA00023002"/>
    </source>
</evidence>
<evidence type="ECO:0000256" key="10">
    <source>
        <dbReference type="ARBA" id="ARBA00022887"/>
    </source>
</evidence>
<dbReference type="Gene3D" id="1.10.1740.10">
    <property type="match status" value="1"/>
</dbReference>
<dbReference type="InterPro" id="IPR013512">
    <property type="entry name" value="DXP_reductoisomerase_N"/>
</dbReference>
<dbReference type="GO" id="GO:0020011">
    <property type="term" value="C:apicoplast"/>
    <property type="evidence" value="ECO:0007669"/>
    <property type="project" value="UniProtKB-SubCell"/>
</dbReference>
<dbReference type="GO" id="GO:0016853">
    <property type="term" value="F:isomerase activity"/>
    <property type="evidence" value="ECO:0007669"/>
    <property type="project" value="UniProtKB-KW"/>
</dbReference>
<protein>
    <recommendedName>
        <fullName evidence="16">1-deoxy-D-xylulose 5-phosphate reductoisomerase, apicoplastic</fullName>
        <ecNumber evidence="6">1.1.1.267</ecNumber>
    </recommendedName>
</protein>
<evidence type="ECO:0000256" key="8">
    <source>
        <dbReference type="ARBA" id="ARBA00022723"/>
    </source>
</evidence>
<evidence type="ECO:0000256" key="5">
    <source>
        <dbReference type="ARBA" id="ARBA00006825"/>
    </source>
</evidence>
<dbReference type="InterPro" id="IPR003821">
    <property type="entry name" value="DXP_reductoisomerase"/>
</dbReference>
<evidence type="ECO:0000256" key="1">
    <source>
        <dbReference type="ARBA" id="ARBA00001936"/>
    </source>
</evidence>
<dbReference type="KEGG" id="bmic:BMR1_02g02665"/>
<comment type="pathway">
    <text evidence="4">Isoprenoid biosynthesis; isopentenyl diphosphate biosynthesis via DXP pathway; isopentenyl diphosphate from 1-deoxy-D-xylulose 5-phosphate: step 1/6.</text>
</comment>
<evidence type="ECO:0000256" key="2">
    <source>
        <dbReference type="ARBA" id="ARBA00001946"/>
    </source>
</evidence>
<dbReference type="SUPFAM" id="SSF55347">
    <property type="entry name" value="Glyceraldehyde-3-phosphate dehydrogenase-like, C-terminal domain"/>
    <property type="match status" value="1"/>
</dbReference>
<accession>A0A1R4AAL7</accession>
<dbReference type="EMBL" id="FO082872">
    <property type="protein sequence ID" value="SJK86027.1"/>
    <property type="molecule type" value="Genomic_DNA"/>
</dbReference>
<evidence type="ECO:0000259" key="18">
    <source>
        <dbReference type="Pfam" id="PF08436"/>
    </source>
</evidence>
<keyword evidence="11" id="KW-0809">Transit peptide</keyword>
<dbReference type="InterPro" id="IPR026877">
    <property type="entry name" value="DXPR_C"/>
</dbReference>
<feature type="domain" description="1-deoxy-D-xylulose 5-phosphate reductoisomerase N-terminal" evidence="17">
    <location>
        <begin position="70"/>
        <end position="198"/>
    </location>
</feature>
<dbReference type="GO" id="GO:0030145">
    <property type="term" value="F:manganese ion binding"/>
    <property type="evidence" value="ECO:0007669"/>
    <property type="project" value="TreeGrafter"/>
</dbReference>
<keyword evidence="13" id="KW-0464">Manganese</keyword>
<evidence type="ECO:0000256" key="7">
    <source>
        <dbReference type="ARBA" id="ARBA00022640"/>
    </source>
</evidence>
<dbReference type="PANTHER" id="PTHR30525:SF0">
    <property type="entry name" value="1-DEOXY-D-XYLULOSE 5-PHOSPHATE REDUCTOISOMERASE, CHLOROPLASTIC"/>
    <property type="match status" value="1"/>
</dbReference>
<name>A0A1R4AAL7_BABMR</name>
<evidence type="ECO:0000256" key="11">
    <source>
        <dbReference type="ARBA" id="ARBA00022946"/>
    </source>
</evidence>
<dbReference type="VEuPathDB" id="PiroplasmaDB:BMR1_02g02665"/>
<keyword evidence="7" id="KW-0934">Plastid</keyword>
<evidence type="ECO:0000256" key="9">
    <source>
        <dbReference type="ARBA" id="ARBA00022857"/>
    </source>
</evidence>
<dbReference type="Pfam" id="PF02670">
    <property type="entry name" value="DXP_reductoisom"/>
    <property type="match status" value="1"/>
</dbReference>
<keyword evidence="12 20" id="KW-0560">Oxidoreductase</keyword>
<dbReference type="GO" id="GO:0070402">
    <property type="term" value="F:NADPH binding"/>
    <property type="evidence" value="ECO:0007669"/>
    <property type="project" value="InterPro"/>
</dbReference>
<dbReference type="InterPro" id="IPR013644">
    <property type="entry name" value="DXP_reductoisomerase_C"/>
</dbReference>
<keyword evidence="14" id="KW-0414">Isoprene biosynthesis</keyword>
<dbReference type="GeneID" id="24424316"/>
<comment type="cofactor">
    <cofactor evidence="2">
        <name>Mg(2+)</name>
        <dbReference type="ChEBI" id="CHEBI:18420"/>
    </cofactor>
</comment>
<dbReference type="EC" id="1.1.1.267" evidence="6"/>
<comment type="catalytic activity">
    <reaction evidence="15">
        <text>2-C-methyl-D-erythritol 4-phosphate + NADP(+) = 1-deoxy-D-xylulose 5-phosphate + NADPH + H(+)</text>
        <dbReference type="Rhea" id="RHEA:13717"/>
        <dbReference type="ChEBI" id="CHEBI:15378"/>
        <dbReference type="ChEBI" id="CHEBI:57783"/>
        <dbReference type="ChEBI" id="CHEBI:57792"/>
        <dbReference type="ChEBI" id="CHEBI:58262"/>
        <dbReference type="ChEBI" id="CHEBI:58349"/>
        <dbReference type="EC" id="1.1.1.267"/>
    </reaction>
    <physiologicalReaction direction="right-to-left" evidence="15">
        <dbReference type="Rhea" id="RHEA:13719"/>
    </physiologicalReaction>
</comment>
<dbReference type="HAMAP" id="MF_00183">
    <property type="entry name" value="DXP_reductoisom"/>
    <property type="match status" value="1"/>
</dbReference>
<dbReference type="AlphaFoldDB" id="A0A1R4AAL7"/>
<dbReference type="InterPro" id="IPR036169">
    <property type="entry name" value="DXPR_C_sf"/>
</dbReference>
<keyword evidence="10" id="KW-0933">Apicoplast</keyword>
<evidence type="ECO:0000256" key="16">
    <source>
        <dbReference type="ARBA" id="ARBA00073770"/>
    </source>
</evidence>
<dbReference type="NCBIfam" id="TIGR00243">
    <property type="entry name" value="Dxr"/>
    <property type="match status" value="1"/>
</dbReference>
<keyword evidence="8" id="KW-0479">Metal-binding</keyword>
<reference evidence="20 21" key="2">
    <citation type="journal article" date="2013" name="PLoS ONE">
        <title>Whole genome mapping and re-organization of the nuclear and mitochondrial genomes of Babesia microti isolates.</title>
        <authorList>
            <person name="Cornillot E."/>
            <person name="Dassouli A."/>
            <person name="Garg A."/>
            <person name="Pachikara N."/>
            <person name="Randazzo S."/>
            <person name="Depoix D."/>
            <person name="Carcy B."/>
            <person name="Delbecq S."/>
            <person name="Frutos R."/>
            <person name="Silva J.C."/>
            <person name="Sutton R."/>
            <person name="Krause P.J."/>
            <person name="Mamoun C.B."/>
        </authorList>
    </citation>
    <scope>NUCLEOTIDE SEQUENCE [LARGE SCALE GENOMIC DNA]</scope>
    <source>
        <strain evidence="20 21">RI</strain>
    </source>
</reference>
<comment type="subcellular location">
    <subcellularLocation>
        <location evidence="3">Plastid</location>
        <location evidence="3">Apicoplast</location>
    </subcellularLocation>
</comment>
<evidence type="ECO:0000256" key="6">
    <source>
        <dbReference type="ARBA" id="ARBA00012366"/>
    </source>
</evidence>
<sequence>MTNYLKLIILTYFYIFTISNSLKSHKHSLYNDHIPYLYNFKTKFFNTNKISLFSSLNCKISLEDDPKIGVIIAGSTGSVGTQTLEVLETICNSTHKVVGLSANTNMRALADQIIRFRPRYVSVGNENCINELQTLINIPNGTEVLHGKLGLQTLCSVPEASVVMMAISGCNGILPTISAAEHGKTICLANKETIISAGRLLFNIIHKTGSIIQPVDSEHCALYQCIYKEIPSDCAFGLVKGPFNNVNKMILTCSGGPCLNVSAKEIYNIRFQDIKHPVWNMGSKINVDSATLMNKGFEIIEAYELFGTPIDRIKTIIHKESIIHSLVEFNDKSTIAQLYLPDMKLPILQSLTSPGHMRNSWPPLNLETVKTLTFDMPDFKKFPCLGLAYQAGKQGGLYPGVMNAANEVANNAFRNDHISLSDIPEIIKATMNAFNTNDYSFTLESILETHNWALDYATNYAKKIKC</sequence>
<dbReference type="UniPathway" id="UPA00056">
    <property type="reaction ID" value="UER00092"/>
</dbReference>
<dbReference type="GO" id="GO:0030604">
    <property type="term" value="F:1-deoxy-D-xylulose-5-phosphate reductoisomerase activity"/>
    <property type="evidence" value="ECO:0007669"/>
    <property type="project" value="UniProtKB-EC"/>
</dbReference>
<evidence type="ECO:0000313" key="21">
    <source>
        <dbReference type="Proteomes" id="UP000002899"/>
    </source>
</evidence>
<evidence type="ECO:0000256" key="4">
    <source>
        <dbReference type="ARBA" id="ARBA00005094"/>
    </source>
</evidence>
<keyword evidence="21" id="KW-1185">Reference proteome</keyword>
<proteinExistence type="inferred from homology"/>